<comment type="caution">
    <text evidence="2">The sequence shown here is derived from an EMBL/GenBank/DDBJ whole genome shotgun (WGS) entry which is preliminary data.</text>
</comment>
<evidence type="ECO:0000313" key="2">
    <source>
        <dbReference type="EMBL" id="GAG50019.1"/>
    </source>
</evidence>
<keyword evidence="1" id="KW-1133">Transmembrane helix</keyword>
<sequence>MAYAGRFSYTFVRDIFESGGIVGGIASVVLLVVILIAMMKIDWTRFIEPPASGDAVE</sequence>
<protein>
    <submittedName>
        <fullName evidence="2">Uncharacterized protein</fullName>
    </submittedName>
</protein>
<evidence type="ECO:0000256" key="1">
    <source>
        <dbReference type="SAM" id="Phobius"/>
    </source>
</evidence>
<dbReference type="EMBL" id="BARS01051933">
    <property type="protein sequence ID" value="GAG50019.1"/>
    <property type="molecule type" value="Genomic_DNA"/>
</dbReference>
<keyword evidence="1" id="KW-0812">Transmembrane</keyword>
<accession>X0Y2G8</accession>
<reference evidence="2" key="1">
    <citation type="journal article" date="2014" name="Front. Microbiol.">
        <title>High frequency of phylogenetically diverse reductive dehalogenase-homologous genes in deep subseafloor sedimentary metagenomes.</title>
        <authorList>
            <person name="Kawai M."/>
            <person name="Futagami T."/>
            <person name="Toyoda A."/>
            <person name="Takaki Y."/>
            <person name="Nishi S."/>
            <person name="Hori S."/>
            <person name="Arai W."/>
            <person name="Tsubouchi T."/>
            <person name="Morono Y."/>
            <person name="Uchiyama I."/>
            <person name="Ito T."/>
            <person name="Fujiyama A."/>
            <person name="Inagaki F."/>
            <person name="Takami H."/>
        </authorList>
    </citation>
    <scope>NUCLEOTIDE SEQUENCE</scope>
    <source>
        <strain evidence="2">Expedition CK06-06</strain>
    </source>
</reference>
<name>X0Y2G8_9ZZZZ</name>
<dbReference type="AlphaFoldDB" id="X0Y2G8"/>
<gene>
    <name evidence="2" type="ORF">S01H1_77284</name>
</gene>
<feature type="transmembrane region" description="Helical" evidence="1">
    <location>
        <begin position="20"/>
        <end position="39"/>
    </location>
</feature>
<organism evidence="2">
    <name type="scientific">marine sediment metagenome</name>
    <dbReference type="NCBI Taxonomy" id="412755"/>
    <lineage>
        <taxon>unclassified sequences</taxon>
        <taxon>metagenomes</taxon>
        <taxon>ecological metagenomes</taxon>
    </lineage>
</organism>
<keyword evidence="1" id="KW-0472">Membrane</keyword>
<proteinExistence type="predicted"/>